<dbReference type="RefSeq" id="WP_209556432.1">
    <property type="nucleotide sequence ID" value="NZ_JAEDXU010000002.1"/>
</dbReference>
<dbReference type="Gene3D" id="3.30.420.150">
    <property type="entry name" value="Exopolyphosphatase. Domain 2"/>
    <property type="match status" value="1"/>
</dbReference>
<evidence type="ECO:0000313" key="3">
    <source>
        <dbReference type="Proteomes" id="UP000673375"/>
    </source>
</evidence>
<evidence type="ECO:0000313" key="2">
    <source>
        <dbReference type="EMBL" id="MBP1045644.1"/>
    </source>
</evidence>
<dbReference type="Proteomes" id="UP000673375">
    <property type="component" value="Unassembled WGS sequence"/>
</dbReference>
<name>A0ABS4CG92_9ENTE</name>
<dbReference type="InterPro" id="IPR003695">
    <property type="entry name" value="Ppx_GppA_N"/>
</dbReference>
<dbReference type="EMBL" id="JAEDXU010000002">
    <property type="protein sequence ID" value="MBP1045644.1"/>
    <property type="molecule type" value="Genomic_DNA"/>
</dbReference>
<sequence>MIIQDKNLLFDIGSSTLKAELFEKGKLVPFSQKTIFFTKDDSSEYGIDKDNMQELEQFLLENIKNSSVSVSEVKIFATGIFRKLTEGQMSKIKVRLFENVGVDFEVISHELENFYLEKAISVTDYDKEYAVLNIGGKTTEIVYFNHGITSKKINIDIGVGSILKAFPDINMDVTKEYAKEIKDFVLKKLPENSEKSNFAIYTGGELNYMELASYNLQDNSLFNHSDLRKLITFQDFKYRNSEVVHNTTLEELQSFMPENPQWMNGARACSLLAQTIFEKYGINNIVPSDANLLSGVTKQQFSKVVICGSMRKHLDDINELMNFLKNKNIDILSPKCIKNPKLFNGEFVVFSGQEISKPEESFKIELEHIKAIEEADAVLFCNPDGYIGHSTITEIGACIAFNKRIVFTNSKDIDFDLCFPKEIGLLA</sequence>
<accession>A0ABS4CG92</accession>
<comment type="caution">
    <text evidence="2">The sequence shown here is derived from an EMBL/GenBank/DDBJ whole genome shotgun (WGS) entry which is preliminary data.</text>
</comment>
<dbReference type="InterPro" id="IPR043129">
    <property type="entry name" value="ATPase_NBD"/>
</dbReference>
<keyword evidence="3" id="KW-1185">Reference proteome</keyword>
<reference evidence="2 3" key="1">
    <citation type="submission" date="2020-12" db="EMBL/GenBank/DDBJ databases">
        <title>Vagococcus allomyrinae sp. nov. and Enterococcus lavae sp. nov., isolated from the larvae of Allomyrina dichotoma.</title>
        <authorList>
            <person name="Lee S.D."/>
        </authorList>
    </citation>
    <scope>NUCLEOTIDE SEQUENCE [LARGE SCALE GENOMIC DNA]</scope>
    <source>
        <strain evidence="2 3">BWM-S5</strain>
    </source>
</reference>
<dbReference type="SUPFAM" id="SSF53067">
    <property type="entry name" value="Actin-like ATPase domain"/>
    <property type="match status" value="1"/>
</dbReference>
<organism evidence="2 3">
    <name type="scientific">Enterococcus larvae</name>
    <dbReference type="NCBI Taxonomy" id="2794352"/>
    <lineage>
        <taxon>Bacteria</taxon>
        <taxon>Bacillati</taxon>
        <taxon>Bacillota</taxon>
        <taxon>Bacilli</taxon>
        <taxon>Lactobacillales</taxon>
        <taxon>Enterococcaceae</taxon>
        <taxon>Enterococcus</taxon>
    </lineage>
</organism>
<feature type="domain" description="Ppx/GppA phosphatase N-terminal" evidence="1">
    <location>
        <begin position="66"/>
        <end position="202"/>
    </location>
</feature>
<dbReference type="Gene3D" id="3.30.420.40">
    <property type="match status" value="1"/>
</dbReference>
<protein>
    <recommendedName>
        <fullName evidence="1">Ppx/GppA phosphatase N-terminal domain-containing protein</fullName>
    </recommendedName>
</protein>
<proteinExistence type="predicted"/>
<evidence type="ECO:0000259" key="1">
    <source>
        <dbReference type="Pfam" id="PF02541"/>
    </source>
</evidence>
<gene>
    <name evidence="2" type="ORF">I6N96_05090</name>
</gene>
<dbReference type="Pfam" id="PF02541">
    <property type="entry name" value="Ppx-GppA"/>
    <property type="match status" value="1"/>
</dbReference>